<dbReference type="GO" id="GO:0016787">
    <property type="term" value="F:hydrolase activity"/>
    <property type="evidence" value="ECO:0007669"/>
    <property type="project" value="UniProtKB-KW"/>
</dbReference>
<evidence type="ECO:0000256" key="1">
    <source>
        <dbReference type="ARBA" id="ARBA00010515"/>
    </source>
</evidence>
<keyword evidence="5" id="KW-1185">Reference proteome</keyword>
<dbReference type="PANTHER" id="PTHR48081">
    <property type="entry name" value="AB HYDROLASE SUPERFAMILY PROTEIN C4A8.06C"/>
    <property type="match status" value="1"/>
</dbReference>
<dbReference type="STRING" id="684364.F4PCL7"/>
<dbReference type="Proteomes" id="UP000007241">
    <property type="component" value="Unassembled WGS sequence"/>
</dbReference>
<sequence length="461" mass="51182">MTTSKIGDSTMESMSIEAPMCIPHTAKVYRIKDSSLTDSTDADKSSVRRKLSNQYKSTKRGTLTDSFLLMSSVALLRATLDCFKGNLSQAKIVASGRKTTTPVPIKTKISKLRIPLCEELALPGMLDKDVRGSIKAEWVDAHPVTVTTPVERVILYIHGGAYLFASRRTHRSVTWRLAKSANARVLSIDYRLAPEFTFPTPIFDTLCAYKFLIDPPAMSNQPRYLPNQISFCGDSAGGGLAIATMLYCRDTGKFPVPGAIGCFSPWLDLTQSFPAWHLNEPFDYLPASSTDPLHVSKQRPHPYIKCRDELLDPYVSPVLAIEDPSKPIPPMLIQVGDAERVRDDGIVFSQLSFAKSPIQLEIYEDQVHVFQMFAPFHAIARLALERMSAFLSQQTGTSTKLPAVHRSSIWVRKSTEFVAEDIPDPIGIIEDGMVRLFDTGIWNSDMDTTSLSALENTIDSK</sequence>
<dbReference type="OMA" id="WACAVMT"/>
<evidence type="ECO:0000259" key="3">
    <source>
        <dbReference type="Pfam" id="PF07859"/>
    </source>
</evidence>
<dbReference type="RefSeq" id="XP_006682478.1">
    <property type="nucleotide sequence ID" value="XM_006682415.1"/>
</dbReference>
<proteinExistence type="inferred from homology"/>
<organism evidence="4 5">
    <name type="scientific">Batrachochytrium dendrobatidis (strain JAM81 / FGSC 10211)</name>
    <name type="common">Frog chytrid fungus</name>
    <dbReference type="NCBI Taxonomy" id="684364"/>
    <lineage>
        <taxon>Eukaryota</taxon>
        <taxon>Fungi</taxon>
        <taxon>Fungi incertae sedis</taxon>
        <taxon>Chytridiomycota</taxon>
        <taxon>Chytridiomycota incertae sedis</taxon>
        <taxon>Chytridiomycetes</taxon>
        <taxon>Rhizophydiales</taxon>
        <taxon>Rhizophydiales incertae sedis</taxon>
        <taxon>Batrachochytrium</taxon>
    </lineage>
</organism>
<dbReference type="InterPro" id="IPR050300">
    <property type="entry name" value="GDXG_lipolytic_enzyme"/>
</dbReference>
<dbReference type="SUPFAM" id="SSF53474">
    <property type="entry name" value="alpha/beta-Hydrolases"/>
    <property type="match status" value="1"/>
</dbReference>
<dbReference type="InterPro" id="IPR002168">
    <property type="entry name" value="Lipase_GDXG_HIS_AS"/>
</dbReference>
<dbReference type="Gene3D" id="3.40.50.1820">
    <property type="entry name" value="alpha/beta hydrolase"/>
    <property type="match status" value="1"/>
</dbReference>
<evidence type="ECO:0000313" key="5">
    <source>
        <dbReference type="Proteomes" id="UP000007241"/>
    </source>
</evidence>
<keyword evidence="2" id="KW-0378">Hydrolase</keyword>
<dbReference type="InterPro" id="IPR029058">
    <property type="entry name" value="AB_hydrolase_fold"/>
</dbReference>
<comment type="similarity">
    <text evidence="1">Belongs to the 'GDXG' lipolytic enzyme family.</text>
</comment>
<dbReference type="PROSITE" id="PS01173">
    <property type="entry name" value="LIPASE_GDXG_HIS"/>
    <property type="match status" value="1"/>
</dbReference>
<dbReference type="PANTHER" id="PTHR48081:SF8">
    <property type="entry name" value="ALPHA_BETA HYDROLASE FOLD-3 DOMAIN-CONTAINING PROTEIN-RELATED"/>
    <property type="match status" value="1"/>
</dbReference>
<evidence type="ECO:0000256" key="2">
    <source>
        <dbReference type="ARBA" id="ARBA00022801"/>
    </source>
</evidence>
<dbReference type="EMBL" id="GL882894">
    <property type="protein sequence ID" value="EGF76850.1"/>
    <property type="molecule type" value="Genomic_DNA"/>
</dbReference>
<dbReference type="Pfam" id="PF07859">
    <property type="entry name" value="Abhydrolase_3"/>
    <property type="match status" value="1"/>
</dbReference>
<name>F4PCL7_BATDJ</name>
<accession>F4PCL7</accession>
<dbReference type="FunCoup" id="F4PCL7">
    <property type="interactions" value="131"/>
</dbReference>
<dbReference type="OrthoDB" id="408631at2759"/>
<dbReference type="GeneID" id="18244570"/>
<dbReference type="InParanoid" id="F4PCL7"/>
<feature type="domain" description="Alpha/beta hydrolase fold-3" evidence="3">
    <location>
        <begin position="154"/>
        <end position="371"/>
    </location>
</feature>
<protein>
    <recommendedName>
        <fullName evidence="3">Alpha/beta hydrolase fold-3 domain-containing protein</fullName>
    </recommendedName>
</protein>
<dbReference type="AlphaFoldDB" id="F4PCL7"/>
<gene>
    <name evidence="4" type="ORF">BATDEDRAFT_92268</name>
</gene>
<evidence type="ECO:0000313" key="4">
    <source>
        <dbReference type="EMBL" id="EGF76850.1"/>
    </source>
</evidence>
<dbReference type="HOGENOM" id="CLU_593094_0_0_1"/>
<reference evidence="4 5" key="1">
    <citation type="submission" date="2009-12" db="EMBL/GenBank/DDBJ databases">
        <title>The draft genome of Batrachochytrium dendrobatidis.</title>
        <authorList>
            <consortium name="US DOE Joint Genome Institute (JGI-PGF)"/>
            <person name="Kuo A."/>
            <person name="Salamov A."/>
            <person name="Schmutz J."/>
            <person name="Lucas S."/>
            <person name="Pitluck S."/>
            <person name="Rosenblum E."/>
            <person name="Stajich J."/>
            <person name="Eisen M."/>
            <person name="Grigoriev I.V."/>
        </authorList>
    </citation>
    <scope>NUCLEOTIDE SEQUENCE [LARGE SCALE GENOMIC DNA]</scope>
    <source>
        <strain evidence="5">JAM81 / FGSC 10211</strain>
    </source>
</reference>
<dbReference type="InterPro" id="IPR013094">
    <property type="entry name" value="AB_hydrolase_3"/>
</dbReference>